<dbReference type="Pfam" id="PF03641">
    <property type="entry name" value="Lysine_decarbox"/>
    <property type="match status" value="1"/>
</dbReference>
<reference evidence="1" key="1">
    <citation type="submission" date="2022-07" db="EMBL/GenBank/DDBJ databases">
        <title>Fungi with potential for degradation of polypropylene.</title>
        <authorList>
            <person name="Gostincar C."/>
        </authorList>
    </citation>
    <scope>NUCLEOTIDE SEQUENCE</scope>
    <source>
        <strain evidence="1">EXF-13308</strain>
    </source>
</reference>
<dbReference type="NCBIfam" id="TIGR00730">
    <property type="entry name" value="Rossman fold protein, TIGR00730 family"/>
    <property type="match status" value="1"/>
</dbReference>
<accession>A0AA38RQH1</accession>
<dbReference type="AlphaFoldDB" id="A0AA38RQH1"/>
<proteinExistence type="predicted"/>
<dbReference type="PANTHER" id="PTHR31223">
    <property type="entry name" value="LOG FAMILY PROTEIN YJL055W"/>
    <property type="match status" value="1"/>
</dbReference>
<dbReference type="EMBL" id="JANBVO010000017">
    <property type="protein sequence ID" value="KAJ9144069.1"/>
    <property type="molecule type" value="Genomic_DNA"/>
</dbReference>
<dbReference type="SUPFAM" id="SSF102405">
    <property type="entry name" value="MCP/YpsA-like"/>
    <property type="match status" value="1"/>
</dbReference>
<name>A0AA38RQH1_9PEZI</name>
<dbReference type="InterPro" id="IPR031100">
    <property type="entry name" value="LOG_fam"/>
</dbReference>
<organism evidence="1 2">
    <name type="scientific">Pleurostoma richardsiae</name>
    <dbReference type="NCBI Taxonomy" id="41990"/>
    <lineage>
        <taxon>Eukaryota</taxon>
        <taxon>Fungi</taxon>
        <taxon>Dikarya</taxon>
        <taxon>Ascomycota</taxon>
        <taxon>Pezizomycotina</taxon>
        <taxon>Sordariomycetes</taxon>
        <taxon>Sordariomycetidae</taxon>
        <taxon>Calosphaeriales</taxon>
        <taxon>Pleurostomataceae</taxon>
        <taxon>Pleurostoma</taxon>
    </lineage>
</organism>
<evidence type="ECO:0000313" key="1">
    <source>
        <dbReference type="EMBL" id="KAJ9144069.1"/>
    </source>
</evidence>
<dbReference type="GO" id="GO:0016799">
    <property type="term" value="F:hydrolase activity, hydrolyzing N-glycosyl compounds"/>
    <property type="evidence" value="ECO:0007669"/>
    <property type="project" value="TreeGrafter"/>
</dbReference>
<dbReference type="Gene3D" id="3.40.50.450">
    <property type="match status" value="1"/>
</dbReference>
<comment type="caution">
    <text evidence="1">The sequence shown here is derived from an EMBL/GenBank/DDBJ whole genome shotgun (WGS) entry which is preliminary data.</text>
</comment>
<evidence type="ECO:0008006" key="3">
    <source>
        <dbReference type="Google" id="ProtNLM"/>
    </source>
</evidence>
<dbReference type="GO" id="GO:0009691">
    <property type="term" value="P:cytokinin biosynthetic process"/>
    <property type="evidence" value="ECO:0007669"/>
    <property type="project" value="InterPro"/>
</dbReference>
<evidence type="ECO:0000313" key="2">
    <source>
        <dbReference type="Proteomes" id="UP001174694"/>
    </source>
</evidence>
<keyword evidence="2" id="KW-1185">Reference proteome</keyword>
<dbReference type="GO" id="GO:0005829">
    <property type="term" value="C:cytosol"/>
    <property type="evidence" value="ECO:0007669"/>
    <property type="project" value="TreeGrafter"/>
</dbReference>
<sequence length="217" mass="23484">MGSQGQNISNPAGFSVAAFCGAHKGSSPEFVEAARSLATALHRQGWSLVYGGGTVGMMGEVSKTLVGLSGPQAVHGIIPKQLLGVERKRNPCSSDEDAREQAYGTLTIVDDMHTRKRMMIELADAFVALPGGFGTMEEVLETTTWNILGMHAKPIIFLNVGGYYDDIFQWIRKAIDHGFVEARNADIIAEAKTAEEVIQAIKDHRVAESRHESGVRS</sequence>
<dbReference type="PANTHER" id="PTHR31223:SF70">
    <property type="entry name" value="LOG FAMILY PROTEIN YJL055W"/>
    <property type="match status" value="1"/>
</dbReference>
<dbReference type="InterPro" id="IPR005269">
    <property type="entry name" value="LOG"/>
</dbReference>
<protein>
    <recommendedName>
        <fullName evidence="3">Cytokinin riboside 5'-monophosphate phosphoribohydrolase</fullName>
    </recommendedName>
</protein>
<dbReference type="Proteomes" id="UP001174694">
    <property type="component" value="Unassembled WGS sequence"/>
</dbReference>
<gene>
    <name evidence="1" type="ORF">NKR23_g6179</name>
</gene>